<protein>
    <recommendedName>
        <fullName evidence="4">Transposase</fullName>
    </recommendedName>
</protein>
<evidence type="ECO:0000313" key="3">
    <source>
        <dbReference type="Proteomes" id="UP000018209"/>
    </source>
</evidence>
<evidence type="ECO:0000256" key="1">
    <source>
        <dbReference type="SAM" id="MobiDB-lite"/>
    </source>
</evidence>
<feature type="region of interest" description="Disordered" evidence="1">
    <location>
        <begin position="1"/>
        <end position="24"/>
    </location>
</feature>
<comment type="caution">
    <text evidence="2">The sequence shown here is derived from an EMBL/GenBank/DDBJ whole genome shotgun (WGS) entry which is preliminary data.</text>
</comment>
<keyword evidence="3" id="KW-1185">Reference proteome</keyword>
<dbReference type="EMBL" id="BASM01000038">
    <property type="protein sequence ID" value="GAD27980.1"/>
    <property type="molecule type" value="Genomic_DNA"/>
</dbReference>
<name>A0ABQ0J0J7_GLUTH</name>
<proteinExistence type="predicted"/>
<evidence type="ECO:0008006" key="4">
    <source>
        <dbReference type="Google" id="ProtNLM"/>
    </source>
</evidence>
<dbReference type="Proteomes" id="UP000018209">
    <property type="component" value="Unassembled WGS sequence"/>
</dbReference>
<sequence length="43" mass="4742">MNRPATKQEAAHQGVPRTCGDEPGSGEHQLSFILCSLHTQDFF</sequence>
<evidence type="ECO:0000313" key="2">
    <source>
        <dbReference type="EMBL" id="GAD27980.1"/>
    </source>
</evidence>
<gene>
    <name evidence="2" type="ORF">NBRC3257_2979</name>
</gene>
<accession>A0ABQ0J0J7</accession>
<organism evidence="2 3">
    <name type="scientific">Gluconobacter thailandicus NBRC 3257</name>
    <dbReference type="NCBI Taxonomy" id="1381097"/>
    <lineage>
        <taxon>Bacteria</taxon>
        <taxon>Pseudomonadati</taxon>
        <taxon>Pseudomonadota</taxon>
        <taxon>Alphaproteobacteria</taxon>
        <taxon>Acetobacterales</taxon>
        <taxon>Acetobacteraceae</taxon>
        <taxon>Gluconobacter</taxon>
    </lineage>
</organism>
<reference evidence="2 3" key="1">
    <citation type="submission" date="2013-08" db="EMBL/GenBank/DDBJ databases">
        <title>Gluconobacter thailandicus NBRC 3257 whole genome sequence.</title>
        <authorList>
            <person name="Matsutani M."/>
            <person name="Yakushi T."/>
            <person name="Matsushita K."/>
        </authorList>
    </citation>
    <scope>NUCLEOTIDE SEQUENCE [LARGE SCALE GENOMIC DNA]</scope>
    <source>
        <strain evidence="2 3">NBRC 3257</strain>
    </source>
</reference>